<dbReference type="Proteomes" id="UP000306147">
    <property type="component" value="Unassembled WGS sequence"/>
</dbReference>
<sequence>MRFHRGYALLTLALFLIEVVIALFVRDRFVRPYLGDTLAVIFVYAALRAAFRIQVIHAAAIALLIAILIELGQLFRVLDWLGLQDNPVARTVLGYGFEAKDLLAYAAGALIALAAERVRAGR</sequence>
<protein>
    <submittedName>
        <fullName evidence="2">DUF2809 domain-containing protein</fullName>
    </submittedName>
</protein>
<evidence type="ECO:0000256" key="1">
    <source>
        <dbReference type="SAM" id="Phobius"/>
    </source>
</evidence>
<keyword evidence="1" id="KW-0812">Transmembrane</keyword>
<feature type="transmembrane region" description="Helical" evidence="1">
    <location>
        <begin position="58"/>
        <end position="78"/>
    </location>
</feature>
<name>A0A4S1XJB3_9SPHN</name>
<feature type="transmembrane region" description="Helical" evidence="1">
    <location>
        <begin position="32"/>
        <end position="51"/>
    </location>
</feature>
<evidence type="ECO:0000313" key="2">
    <source>
        <dbReference type="EMBL" id="TGX55933.1"/>
    </source>
</evidence>
<dbReference type="EMBL" id="SRXT01000001">
    <property type="protein sequence ID" value="TGX55933.1"/>
    <property type="molecule type" value="Genomic_DNA"/>
</dbReference>
<feature type="transmembrane region" description="Helical" evidence="1">
    <location>
        <begin position="102"/>
        <end position="118"/>
    </location>
</feature>
<keyword evidence="3" id="KW-1185">Reference proteome</keyword>
<accession>A0A4S1XJB3</accession>
<dbReference type="InterPro" id="IPR021257">
    <property type="entry name" value="DUF2809"/>
</dbReference>
<dbReference type="Pfam" id="PF10990">
    <property type="entry name" value="DUF2809"/>
    <property type="match status" value="1"/>
</dbReference>
<dbReference type="OrthoDB" id="5360192at2"/>
<proteinExistence type="predicted"/>
<keyword evidence="1" id="KW-1133">Transmembrane helix</keyword>
<keyword evidence="1" id="KW-0472">Membrane</keyword>
<dbReference type="RefSeq" id="WP_135962133.1">
    <property type="nucleotide sequence ID" value="NZ_SRXT01000001.1"/>
</dbReference>
<gene>
    <name evidence="2" type="ORF">E5A73_02095</name>
</gene>
<comment type="caution">
    <text evidence="2">The sequence shown here is derived from an EMBL/GenBank/DDBJ whole genome shotgun (WGS) entry which is preliminary data.</text>
</comment>
<organism evidence="2 3">
    <name type="scientific">Sphingomonas gei</name>
    <dbReference type="NCBI Taxonomy" id="1395960"/>
    <lineage>
        <taxon>Bacteria</taxon>
        <taxon>Pseudomonadati</taxon>
        <taxon>Pseudomonadota</taxon>
        <taxon>Alphaproteobacteria</taxon>
        <taxon>Sphingomonadales</taxon>
        <taxon>Sphingomonadaceae</taxon>
        <taxon>Sphingomonas</taxon>
    </lineage>
</organism>
<dbReference type="AlphaFoldDB" id="A0A4S1XJB3"/>
<reference evidence="2 3" key="1">
    <citation type="submission" date="2019-04" db="EMBL/GenBank/DDBJ databases">
        <title>Sphingomonas psychrotolerans sp. nov., isolated from soil in the Tianshan Mountains, Xinjiang, China.</title>
        <authorList>
            <person name="Luo Y."/>
            <person name="Sheng H."/>
        </authorList>
    </citation>
    <scope>NUCLEOTIDE SEQUENCE [LARGE SCALE GENOMIC DNA]</scope>
    <source>
        <strain evidence="2 3">ZFGT-11</strain>
    </source>
</reference>
<evidence type="ECO:0000313" key="3">
    <source>
        <dbReference type="Proteomes" id="UP000306147"/>
    </source>
</evidence>